<sequence>MLNSTITVNSRRKEIVELAANKALELTLLPSGFWFHQDIRDNFYYAIHLFAYCTDKEFECSWNVEQCKKGKEIALDMIMRVLLLQEKNPQDSMYGHWPLNLGSNPAAAKPHPLPVELMGCLLILFHNKYQTELPREVNHYCSQAILNIYKSNVYRQPLKHMNHHESKHTSLKLLLGHLFNDLKLLEEGLQSANYMLQHIKQFGFKEYGALPWYFHWIQSFTCVWEVVEHSEVRTAMNDLLEHLWKLRADYYLKGTWAGPHSRQWPHDAPKDKNTLLDYIQFGDFPLPNEIVRLEGSALFTYKVADEIVQDSVNRTKPEEIMRKIQFANVDGNVEKEVHTYVYIEPDFAVGGIYERVNEFDNEQHRWDITLPLTEGTANSVNQAFFFHPGEKYILGDERHESSFGEVMFYKNMVMQLWPVPEGDQEVFPSIAGCLPKGEWIFEDVSGYGRAGDSYITFQLMNKYNIEERKDRHSITSQFTSGWNGVIMEAVSCKNALSLGIVSLDAFILAMKEKNQACFSHACSLTDSTDKLTAVYTTLCNDVIEFSVDRLGNIERLINGGKHSFSGYKIK</sequence>
<protein>
    <recommendedName>
        <fullName evidence="3">Heparin-sulfate lyase N-terminal domain-containing protein</fullName>
    </recommendedName>
</protein>
<comment type="caution">
    <text evidence="1">The sequence shown here is derived from an EMBL/GenBank/DDBJ whole genome shotgun (WGS) entry which is preliminary data.</text>
</comment>
<evidence type="ECO:0000313" key="1">
    <source>
        <dbReference type="EMBL" id="GHI00086.1"/>
    </source>
</evidence>
<evidence type="ECO:0000313" key="2">
    <source>
        <dbReference type="Proteomes" id="UP000637074"/>
    </source>
</evidence>
<dbReference type="RefSeq" id="WP_191275239.1">
    <property type="nucleotide sequence ID" value="NZ_BNDS01000018.1"/>
</dbReference>
<reference evidence="1 2" key="1">
    <citation type="journal article" date="2022" name="Int. J. Syst. Evol. Microbiol.">
        <title>Neobacillus kokaensis sp. nov., isolated from soil.</title>
        <authorList>
            <person name="Yuki K."/>
            <person name="Matsubara H."/>
            <person name="Yamaguchi S."/>
        </authorList>
    </citation>
    <scope>NUCLEOTIDE SEQUENCE [LARGE SCALE GENOMIC DNA]</scope>
    <source>
        <strain evidence="1 2">LOB 377</strain>
    </source>
</reference>
<keyword evidence="2" id="KW-1185">Reference proteome</keyword>
<name>A0ABQ3N582_9BACI</name>
<evidence type="ECO:0008006" key="3">
    <source>
        <dbReference type="Google" id="ProtNLM"/>
    </source>
</evidence>
<dbReference type="Proteomes" id="UP000637074">
    <property type="component" value="Unassembled WGS sequence"/>
</dbReference>
<accession>A0ABQ3N582</accession>
<gene>
    <name evidence="1" type="ORF">AM1BK_36280</name>
</gene>
<dbReference type="EMBL" id="BNDS01000018">
    <property type="protein sequence ID" value="GHI00086.1"/>
    <property type="molecule type" value="Genomic_DNA"/>
</dbReference>
<proteinExistence type="predicted"/>
<organism evidence="1 2">
    <name type="scientific">Neobacillus kokaensis</name>
    <dbReference type="NCBI Taxonomy" id="2759023"/>
    <lineage>
        <taxon>Bacteria</taxon>
        <taxon>Bacillati</taxon>
        <taxon>Bacillota</taxon>
        <taxon>Bacilli</taxon>
        <taxon>Bacillales</taxon>
        <taxon>Bacillaceae</taxon>
        <taxon>Neobacillus</taxon>
    </lineage>
</organism>